<dbReference type="RefSeq" id="WP_173285349.1">
    <property type="nucleotide sequence ID" value="NZ_CP054020.1"/>
</dbReference>
<dbReference type="InterPro" id="IPR010982">
    <property type="entry name" value="Lambda_DNA-bd_dom_sf"/>
</dbReference>
<dbReference type="Proteomes" id="UP000504724">
    <property type="component" value="Chromosome"/>
</dbReference>
<dbReference type="KEGG" id="txa:HQN79_07670"/>
<dbReference type="SUPFAM" id="SSF47413">
    <property type="entry name" value="lambda repressor-like DNA-binding domains"/>
    <property type="match status" value="1"/>
</dbReference>
<organism evidence="2 3">
    <name type="scientific">Thiomicrorhabdus xiamenensis</name>
    <dbReference type="NCBI Taxonomy" id="2739063"/>
    <lineage>
        <taxon>Bacteria</taxon>
        <taxon>Pseudomonadati</taxon>
        <taxon>Pseudomonadota</taxon>
        <taxon>Gammaproteobacteria</taxon>
        <taxon>Thiotrichales</taxon>
        <taxon>Piscirickettsiaceae</taxon>
        <taxon>Thiomicrorhabdus</taxon>
    </lineage>
</organism>
<sequence length="305" mass="35063">MFRFSDYLRICRENKGVTQTELVDELIAADSVFHSLDATTLSRWERGVSKPALSKQTLIIKYFSNHFGRVYPFLEEAEPIKIEKSFCAIGFSKMLGRHKMVMDFPTQSMDINLFRIQLFQDSSHQQTAVRKNYLILKELYGSNFSEQQHQMLAEHPANYFSICDYMGDYYGHFFALKLTTVAFEKVINFSITIDQLTLDDIAAQDEVGSYYYFGFFSIGEVVISLIWINFYTHLIKEQKRVRNLGATIVTKEGETIAKNMNTENTCSIEVGGQTISSFQATPAQMLITENIVKMLFNPESCPELH</sequence>
<dbReference type="EMBL" id="CP054020">
    <property type="protein sequence ID" value="QKI89451.1"/>
    <property type="molecule type" value="Genomic_DNA"/>
</dbReference>
<dbReference type="CDD" id="cd00093">
    <property type="entry name" value="HTH_XRE"/>
    <property type="match status" value="1"/>
</dbReference>
<proteinExistence type="predicted"/>
<keyword evidence="3" id="KW-1185">Reference proteome</keyword>
<gene>
    <name evidence="2" type="ORF">HQN79_07670</name>
</gene>
<keyword evidence="1" id="KW-0812">Transmembrane</keyword>
<reference evidence="2 3" key="1">
    <citation type="submission" date="2020-05" db="EMBL/GenBank/DDBJ databases">
        <title>Thiomicrorhabdus sediminis sp.nov. and Thiomicrorhabdus xiamenensis sp.nov., novel sulfur-oxidizing bacteria isolated from coastal sediment.</title>
        <authorList>
            <person name="Liu X."/>
        </authorList>
    </citation>
    <scope>NUCLEOTIDE SEQUENCE [LARGE SCALE GENOMIC DNA]</scope>
    <source>
        <strain evidence="2 3">G2</strain>
    </source>
</reference>
<feature type="transmembrane region" description="Helical" evidence="1">
    <location>
        <begin position="210"/>
        <end position="232"/>
    </location>
</feature>
<dbReference type="Gene3D" id="1.10.260.40">
    <property type="entry name" value="lambda repressor-like DNA-binding domains"/>
    <property type="match status" value="1"/>
</dbReference>
<accession>A0A7D4NQR6</accession>
<evidence type="ECO:0000256" key="1">
    <source>
        <dbReference type="SAM" id="Phobius"/>
    </source>
</evidence>
<dbReference type="InterPro" id="IPR001387">
    <property type="entry name" value="Cro/C1-type_HTH"/>
</dbReference>
<evidence type="ECO:0000313" key="3">
    <source>
        <dbReference type="Proteomes" id="UP000504724"/>
    </source>
</evidence>
<name>A0A7D4NQR6_9GAMM</name>
<keyword evidence="1" id="KW-0472">Membrane</keyword>
<keyword evidence="1" id="KW-1133">Transmembrane helix</keyword>
<evidence type="ECO:0000313" key="2">
    <source>
        <dbReference type="EMBL" id="QKI89451.1"/>
    </source>
</evidence>
<protein>
    <submittedName>
        <fullName evidence="2">Helix-turn-helix transcriptional regulator</fullName>
    </submittedName>
</protein>
<dbReference type="GO" id="GO:0003677">
    <property type="term" value="F:DNA binding"/>
    <property type="evidence" value="ECO:0007669"/>
    <property type="project" value="InterPro"/>
</dbReference>
<dbReference type="AlphaFoldDB" id="A0A7D4NQR6"/>